<comment type="caution">
    <text evidence="11">The sequence shown here is derived from an EMBL/GenBank/DDBJ whole genome shotgun (WGS) entry which is preliminary data.</text>
</comment>
<dbReference type="InterPro" id="IPR004898">
    <property type="entry name" value="Pectate_lyase_PlyH/PlyE-like"/>
</dbReference>
<evidence type="ECO:0000256" key="10">
    <source>
        <dbReference type="RuleBase" id="RU367009"/>
    </source>
</evidence>
<organism evidence="11 12">
    <name type="scientific">Paraphoma chrysanthemicola</name>
    <dbReference type="NCBI Taxonomy" id="798071"/>
    <lineage>
        <taxon>Eukaryota</taxon>
        <taxon>Fungi</taxon>
        <taxon>Dikarya</taxon>
        <taxon>Ascomycota</taxon>
        <taxon>Pezizomycotina</taxon>
        <taxon>Dothideomycetes</taxon>
        <taxon>Pleosporomycetidae</taxon>
        <taxon>Pleosporales</taxon>
        <taxon>Pleosporineae</taxon>
        <taxon>Phaeosphaeriaceae</taxon>
        <taxon>Paraphoma</taxon>
    </lineage>
</organism>
<evidence type="ECO:0000256" key="6">
    <source>
        <dbReference type="ARBA" id="ARBA00022729"/>
    </source>
</evidence>
<dbReference type="OrthoDB" id="441042at2759"/>
<keyword evidence="5 10" id="KW-0964">Secreted</keyword>
<dbReference type="InterPro" id="IPR011050">
    <property type="entry name" value="Pectin_lyase_fold/virulence"/>
</dbReference>
<dbReference type="Gene3D" id="2.160.20.10">
    <property type="entry name" value="Single-stranded right-handed beta-helix, Pectin lyase-like"/>
    <property type="match status" value="1"/>
</dbReference>
<comment type="subcellular location">
    <subcellularLocation>
        <location evidence="3 10">Secreted</location>
    </subcellularLocation>
</comment>
<comment type="similarity">
    <text evidence="4 10">Belongs to the polysaccharide lyase 3 family.</text>
</comment>
<dbReference type="GO" id="GO:0045490">
    <property type="term" value="P:pectin catabolic process"/>
    <property type="evidence" value="ECO:0007669"/>
    <property type="project" value="TreeGrafter"/>
</dbReference>
<evidence type="ECO:0000256" key="5">
    <source>
        <dbReference type="ARBA" id="ARBA00022525"/>
    </source>
</evidence>
<dbReference type="EC" id="4.2.2.2" evidence="10"/>
<dbReference type="Pfam" id="PF03211">
    <property type="entry name" value="Pectate_lyase"/>
    <property type="match status" value="1"/>
</dbReference>
<evidence type="ECO:0000256" key="9">
    <source>
        <dbReference type="ARBA" id="ARBA00025679"/>
    </source>
</evidence>
<accession>A0A8K0RBS3</accession>
<evidence type="ECO:0000313" key="11">
    <source>
        <dbReference type="EMBL" id="KAH7092379.1"/>
    </source>
</evidence>
<dbReference type="GO" id="GO:0005576">
    <property type="term" value="C:extracellular region"/>
    <property type="evidence" value="ECO:0007669"/>
    <property type="project" value="UniProtKB-SubCell"/>
</dbReference>
<dbReference type="PANTHER" id="PTHR33407:SF9">
    <property type="entry name" value="PECTATE LYASE F-RELATED"/>
    <property type="match status" value="1"/>
</dbReference>
<keyword evidence="6 10" id="KW-0732">Signal</keyword>
<evidence type="ECO:0000256" key="1">
    <source>
        <dbReference type="ARBA" id="ARBA00000695"/>
    </source>
</evidence>
<name>A0A8K0RBS3_9PLEO</name>
<comment type="function">
    <text evidence="9 10">Pectinolytic enzyme consist of four classes of enzymes: pectin lyase, polygalacturonase, pectin methylesterase and rhamnogalacturonase. Among pectinolytic enzymes, pectin lyase is the most important in depolymerization of pectin, since it cleaves internal glycosidic bonds of highly methylated pectins. Favors pectate, the anion, over pectin, the methyl ester.</text>
</comment>
<keyword evidence="8 10" id="KW-0456">Lyase</keyword>
<dbReference type="SUPFAM" id="SSF51126">
    <property type="entry name" value="Pectin lyase-like"/>
    <property type="match status" value="1"/>
</dbReference>
<dbReference type="EMBL" id="JAGMVJ010000003">
    <property type="protein sequence ID" value="KAH7092379.1"/>
    <property type="molecule type" value="Genomic_DNA"/>
</dbReference>
<keyword evidence="7 10" id="KW-0106">Calcium</keyword>
<comment type="catalytic activity">
    <reaction evidence="1 10">
        <text>Eliminative cleavage of (1-&gt;4)-alpha-D-galacturonan to give oligosaccharides with 4-deoxy-alpha-D-galact-4-enuronosyl groups at their non-reducing ends.</text>
        <dbReference type="EC" id="4.2.2.2"/>
    </reaction>
</comment>
<dbReference type="InterPro" id="IPR012334">
    <property type="entry name" value="Pectin_lyas_fold"/>
</dbReference>
<sequence>MRSAIALVTLLVAVASAQVTTRTSSSTRRTTTTTKAATTSSVKWQVSGGVNCPHPSVTTVWPSPAGSTSLPTASLIPAGGVFDGKMALFDRAGSSGACKGQAEGDEGGAVFVLEEGATLKNVIIGKDQAEGVHCRGSCRIENVWWDDVCEDAATFKGKGTRYVIGGGAKEASDKVFQHNGEGWLYIDGFYANKFGKFYRSCGNCSQQFQRHVNITNFVGIGSVIVGVNQNYGDTAELSNYCLAKIGVVCTRYNGCVKPCEAGEVGEGALAPYCKINGQDWS</sequence>
<proteinExistence type="inferred from homology"/>
<feature type="signal peptide" evidence="10">
    <location>
        <begin position="1"/>
        <end position="17"/>
    </location>
</feature>
<dbReference type="GO" id="GO:0030570">
    <property type="term" value="F:pectate lyase activity"/>
    <property type="evidence" value="ECO:0007669"/>
    <property type="project" value="UniProtKB-UniRule"/>
</dbReference>
<gene>
    <name evidence="11" type="ORF">FB567DRAFT_545537</name>
</gene>
<reference evidence="11" key="1">
    <citation type="journal article" date="2021" name="Nat. Commun.">
        <title>Genetic determinants of endophytism in the Arabidopsis root mycobiome.</title>
        <authorList>
            <person name="Mesny F."/>
            <person name="Miyauchi S."/>
            <person name="Thiergart T."/>
            <person name="Pickel B."/>
            <person name="Atanasova L."/>
            <person name="Karlsson M."/>
            <person name="Huettel B."/>
            <person name="Barry K.W."/>
            <person name="Haridas S."/>
            <person name="Chen C."/>
            <person name="Bauer D."/>
            <person name="Andreopoulos W."/>
            <person name="Pangilinan J."/>
            <person name="LaButti K."/>
            <person name="Riley R."/>
            <person name="Lipzen A."/>
            <person name="Clum A."/>
            <person name="Drula E."/>
            <person name="Henrissat B."/>
            <person name="Kohler A."/>
            <person name="Grigoriev I.V."/>
            <person name="Martin F.M."/>
            <person name="Hacquard S."/>
        </authorList>
    </citation>
    <scope>NUCLEOTIDE SEQUENCE</scope>
    <source>
        <strain evidence="11">MPI-SDFR-AT-0120</strain>
    </source>
</reference>
<evidence type="ECO:0000256" key="7">
    <source>
        <dbReference type="ARBA" id="ARBA00022837"/>
    </source>
</evidence>
<dbReference type="PANTHER" id="PTHR33407">
    <property type="entry name" value="PECTATE LYASE F-RELATED"/>
    <property type="match status" value="1"/>
</dbReference>
<evidence type="ECO:0000313" key="12">
    <source>
        <dbReference type="Proteomes" id="UP000813461"/>
    </source>
</evidence>
<evidence type="ECO:0000256" key="2">
    <source>
        <dbReference type="ARBA" id="ARBA00001913"/>
    </source>
</evidence>
<comment type="cofactor">
    <cofactor evidence="2 10">
        <name>Ca(2+)</name>
        <dbReference type="ChEBI" id="CHEBI:29108"/>
    </cofactor>
</comment>
<keyword evidence="12" id="KW-1185">Reference proteome</keyword>
<dbReference type="AlphaFoldDB" id="A0A8K0RBS3"/>
<evidence type="ECO:0000256" key="8">
    <source>
        <dbReference type="ARBA" id="ARBA00023239"/>
    </source>
</evidence>
<evidence type="ECO:0000256" key="3">
    <source>
        <dbReference type="ARBA" id="ARBA00004613"/>
    </source>
</evidence>
<evidence type="ECO:0000256" key="4">
    <source>
        <dbReference type="ARBA" id="ARBA00006463"/>
    </source>
</evidence>
<feature type="chain" id="PRO_5035488418" description="Pectate lyase" evidence="10">
    <location>
        <begin position="18"/>
        <end position="281"/>
    </location>
</feature>
<protein>
    <recommendedName>
        <fullName evidence="10">Pectate lyase</fullName>
        <ecNumber evidence="10">4.2.2.2</ecNumber>
    </recommendedName>
</protein>
<dbReference type="Proteomes" id="UP000813461">
    <property type="component" value="Unassembled WGS sequence"/>
</dbReference>